<name>A0AAW0R2Z3_9PEZI</name>
<dbReference type="EMBL" id="JAQQWP010000003">
    <property type="protein sequence ID" value="KAK8123294.1"/>
    <property type="molecule type" value="Genomic_DNA"/>
</dbReference>
<sequence length="541" mass="60021">MPYASSSIPSTNLNDSPIACKQREREMDKLSFEVVSLILDNLPDDDEYGVGPKLAPYATISRTWQAAVEARTFARVTVRNLDHLQPLFSPSTYRPAALRELAFEVHLPVDSESRAHHRQNQSAVLAAFTSLLGQLAACEAQPSNGGHVGPIKLRIGFLGPDGDVFLDRTAANKRYLEFPGEEVGALAAIRSVSWLILAARCGGRGLHPGTACQLATRFSDLQRLELHYWDPALKRPAQRKANRSKLAAGIKNLDQLPRLSRLSIVRNGGFEPANHGFENTGLEYEAAGSTVDLLCEALRDLASKGALQELELRNELISPDLFRNRRQRQSAAWGDQQQEQEEWPSLKRLEIDAPIVAPSGKWYYTGEESDVATGPPWVPPPDLPPHPYGADENCDSAALSDADMDDVDRDAEANGVQPARQWRTRPDPEAFNRLANDLLAAVNRMPRLKNCAFGMSPFHDRSVSVEIQCVEPGEAFLWNVVRIDNKGEVEYHEENLAVRRIEIHISYGTRWEVPEEVGAKCAEWVGSKGEVAVLQGGRRLY</sequence>
<comment type="caution">
    <text evidence="1">The sequence shown here is derived from an EMBL/GenBank/DDBJ whole genome shotgun (WGS) entry which is preliminary data.</text>
</comment>
<reference evidence="1 2" key="1">
    <citation type="submission" date="2023-01" db="EMBL/GenBank/DDBJ databases">
        <title>Analysis of 21 Apiospora genomes using comparative genomics revels a genus with tremendous synthesis potential of carbohydrate active enzymes and secondary metabolites.</title>
        <authorList>
            <person name="Sorensen T."/>
        </authorList>
    </citation>
    <scope>NUCLEOTIDE SEQUENCE [LARGE SCALE GENOMIC DNA]</scope>
    <source>
        <strain evidence="1 2">CBS 117206</strain>
    </source>
</reference>
<evidence type="ECO:0000313" key="1">
    <source>
        <dbReference type="EMBL" id="KAK8123294.1"/>
    </source>
</evidence>
<accession>A0AAW0R2Z3</accession>
<dbReference type="Proteomes" id="UP001392437">
    <property type="component" value="Unassembled WGS sequence"/>
</dbReference>
<dbReference type="AlphaFoldDB" id="A0AAW0R2Z3"/>
<organism evidence="1 2">
    <name type="scientific">Apiospora kogelbergensis</name>
    <dbReference type="NCBI Taxonomy" id="1337665"/>
    <lineage>
        <taxon>Eukaryota</taxon>
        <taxon>Fungi</taxon>
        <taxon>Dikarya</taxon>
        <taxon>Ascomycota</taxon>
        <taxon>Pezizomycotina</taxon>
        <taxon>Sordariomycetes</taxon>
        <taxon>Xylariomycetidae</taxon>
        <taxon>Amphisphaeriales</taxon>
        <taxon>Apiosporaceae</taxon>
        <taxon>Apiospora</taxon>
    </lineage>
</organism>
<protein>
    <submittedName>
        <fullName evidence="1">F-box domain cyclin-like</fullName>
    </submittedName>
</protein>
<gene>
    <name evidence="1" type="ORF">PG999_003212</name>
</gene>
<keyword evidence="2" id="KW-1185">Reference proteome</keyword>
<proteinExistence type="predicted"/>
<evidence type="ECO:0000313" key="2">
    <source>
        <dbReference type="Proteomes" id="UP001392437"/>
    </source>
</evidence>